<evidence type="ECO:0000256" key="6">
    <source>
        <dbReference type="ARBA" id="ARBA00022777"/>
    </source>
</evidence>
<reference evidence="8 9" key="1">
    <citation type="submission" date="2020-08" db="EMBL/GenBank/DDBJ databases">
        <title>Genome public.</title>
        <authorList>
            <person name="Liu C."/>
            <person name="Sun Q."/>
        </authorList>
    </citation>
    <scope>NUCLEOTIDE SEQUENCE [LARGE SCALE GENOMIC DNA]</scope>
    <source>
        <strain evidence="8 9">NSJ-7</strain>
    </source>
</reference>
<dbReference type="SUPFAM" id="SSF51261">
    <property type="entry name" value="Duplicated hybrid motif"/>
    <property type="match status" value="1"/>
</dbReference>
<dbReference type="InterPro" id="IPR001127">
    <property type="entry name" value="PTS_EIIA_1_perm"/>
</dbReference>
<evidence type="ECO:0000256" key="1">
    <source>
        <dbReference type="ARBA" id="ARBA00004496"/>
    </source>
</evidence>
<keyword evidence="3 8" id="KW-0762">Sugar transport</keyword>
<evidence type="ECO:0000256" key="5">
    <source>
        <dbReference type="ARBA" id="ARBA00022683"/>
    </source>
</evidence>
<evidence type="ECO:0000313" key="8">
    <source>
        <dbReference type="EMBL" id="MBC5676829.1"/>
    </source>
</evidence>
<evidence type="ECO:0000256" key="4">
    <source>
        <dbReference type="ARBA" id="ARBA00022679"/>
    </source>
</evidence>
<proteinExistence type="predicted"/>
<organism evidence="8 9">
    <name type="scientific">Anaerostipes hominis</name>
    <name type="common">ex Liu et al. 2021</name>
    <dbReference type="NCBI Taxonomy" id="2763018"/>
    <lineage>
        <taxon>Bacteria</taxon>
        <taxon>Bacillati</taxon>
        <taxon>Bacillota</taxon>
        <taxon>Clostridia</taxon>
        <taxon>Lachnospirales</taxon>
        <taxon>Lachnospiraceae</taxon>
        <taxon>Anaerostipes</taxon>
    </lineage>
</organism>
<keyword evidence="2" id="KW-0813">Transport</keyword>
<dbReference type="InterPro" id="IPR011055">
    <property type="entry name" value="Dup_hybrid_motif"/>
</dbReference>
<dbReference type="EMBL" id="JACOOS010000003">
    <property type="protein sequence ID" value="MBC5676829.1"/>
    <property type="molecule type" value="Genomic_DNA"/>
</dbReference>
<evidence type="ECO:0000256" key="2">
    <source>
        <dbReference type="ARBA" id="ARBA00022448"/>
    </source>
</evidence>
<dbReference type="PANTHER" id="PTHR45008:SF1">
    <property type="entry name" value="PTS SYSTEM GLUCOSE-SPECIFIC EIIA COMPONENT"/>
    <property type="match status" value="1"/>
</dbReference>
<evidence type="ECO:0000313" key="9">
    <source>
        <dbReference type="Proteomes" id="UP000635828"/>
    </source>
</evidence>
<feature type="domain" description="PTS EIIA type-1" evidence="7">
    <location>
        <begin position="41"/>
        <end position="145"/>
    </location>
</feature>
<dbReference type="PROSITE" id="PS51093">
    <property type="entry name" value="PTS_EIIA_TYPE_1"/>
    <property type="match status" value="1"/>
</dbReference>
<dbReference type="InterPro" id="IPR050890">
    <property type="entry name" value="PTS_EIIA_component"/>
</dbReference>
<comment type="subcellular location">
    <subcellularLocation>
        <location evidence="1">Cytoplasm</location>
    </subcellularLocation>
</comment>
<dbReference type="Proteomes" id="UP000635828">
    <property type="component" value="Unassembled WGS sequence"/>
</dbReference>
<dbReference type="PROSITE" id="PS00371">
    <property type="entry name" value="PTS_EIIA_TYPE_1_HIS"/>
    <property type="match status" value="1"/>
</dbReference>
<keyword evidence="6" id="KW-0418">Kinase</keyword>
<keyword evidence="9" id="KW-1185">Reference proteome</keyword>
<dbReference type="PANTHER" id="PTHR45008">
    <property type="entry name" value="PTS SYSTEM GLUCOSE-SPECIFIC EIIA COMPONENT"/>
    <property type="match status" value="1"/>
</dbReference>
<keyword evidence="5" id="KW-0598">Phosphotransferase system</keyword>
<evidence type="ECO:0000259" key="7">
    <source>
        <dbReference type="PROSITE" id="PS51093"/>
    </source>
</evidence>
<comment type="caution">
    <text evidence="8">The sequence shown here is derived from an EMBL/GenBank/DDBJ whole genome shotgun (WGS) entry which is preliminary data.</text>
</comment>
<name>A0ABR7FNN8_9FIRM</name>
<keyword evidence="4" id="KW-0808">Transferase</keyword>
<dbReference type="RefSeq" id="WP_024727730.1">
    <property type="nucleotide sequence ID" value="NZ_JACOOS010000003.1"/>
</dbReference>
<sequence>MGILSRIMGKSESTLTELVKPSKELGSPLMGEVIPLETVNDEAFAKKSMGDGLAIIPAEGKLYAPMSGMVEALFPTNHAIAIAGDNGINVILHIGIDTVEMGGDGFEALVQQGDRVEKGQFLITFDMDKIKSSGYEATTMVLLPDSSELGILHKRDIGQVMPQEKLLWLG</sequence>
<gene>
    <name evidence="8" type="ORF">H8S22_04150</name>
</gene>
<protein>
    <submittedName>
        <fullName evidence="8">PTS glucose transporter subunit IIA</fullName>
    </submittedName>
</protein>
<dbReference type="Pfam" id="PF00358">
    <property type="entry name" value="PTS_EIIA_1"/>
    <property type="match status" value="1"/>
</dbReference>
<evidence type="ECO:0000256" key="3">
    <source>
        <dbReference type="ARBA" id="ARBA00022597"/>
    </source>
</evidence>
<accession>A0ABR7FNN8</accession>
<dbReference type="Gene3D" id="2.70.70.10">
    <property type="entry name" value="Glucose Permease (Domain IIA)"/>
    <property type="match status" value="1"/>
</dbReference>
<dbReference type="NCBIfam" id="TIGR00830">
    <property type="entry name" value="PTBA"/>
    <property type="match status" value="1"/>
</dbReference>